<keyword evidence="2" id="KW-1185">Reference proteome</keyword>
<evidence type="ECO:0000313" key="1">
    <source>
        <dbReference type="EMBL" id="KAK3581079.1"/>
    </source>
</evidence>
<sequence>MALVRWIPFGELHCERHNIHHMKSFRGFHGKTTSRHLKAKRLMKDYQADTGVPTKYPVTKDAMEKLTSAQKFNQR</sequence>
<dbReference type="AlphaFoldDB" id="A0AAE0RWW6"/>
<dbReference type="Proteomes" id="UP001195483">
    <property type="component" value="Unassembled WGS sequence"/>
</dbReference>
<accession>A0AAE0RWW6</accession>
<evidence type="ECO:0000313" key="2">
    <source>
        <dbReference type="Proteomes" id="UP001195483"/>
    </source>
</evidence>
<organism evidence="1 2">
    <name type="scientific">Potamilus streckersoni</name>
    <dbReference type="NCBI Taxonomy" id="2493646"/>
    <lineage>
        <taxon>Eukaryota</taxon>
        <taxon>Metazoa</taxon>
        <taxon>Spiralia</taxon>
        <taxon>Lophotrochozoa</taxon>
        <taxon>Mollusca</taxon>
        <taxon>Bivalvia</taxon>
        <taxon>Autobranchia</taxon>
        <taxon>Heteroconchia</taxon>
        <taxon>Palaeoheterodonta</taxon>
        <taxon>Unionida</taxon>
        <taxon>Unionoidea</taxon>
        <taxon>Unionidae</taxon>
        <taxon>Ambleminae</taxon>
        <taxon>Lampsilini</taxon>
        <taxon>Potamilus</taxon>
    </lineage>
</organism>
<reference evidence="1" key="3">
    <citation type="submission" date="2023-05" db="EMBL/GenBank/DDBJ databases">
        <authorList>
            <person name="Smith C.H."/>
        </authorList>
    </citation>
    <scope>NUCLEOTIDE SEQUENCE</scope>
    <source>
        <strain evidence="1">CHS0354</strain>
        <tissue evidence="1">Mantle</tissue>
    </source>
</reference>
<gene>
    <name evidence="1" type="ORF">CHS0354_033867</name>
</gene>
<protein>
    <submittedName>
        <fullName evidence="1">Uncharacterized protein</fullName>
    </submittedName>
</protein>
<proteinExistence type="predicted"/>
<reference evidence="1" key="2">
    <citation type="journal article" date="2021" name="Genome Biol. Evol.">
        <title>Developing a high-quality reference genome for a parasitic bivalve with doubly uniparental inheritance (Bivalvia: Unionida).</title>
        <authorList>
            <person name="Smith C.H."/>
        </authorList>
    </citation>
    <scope>NUCLEOTIDE SEQUENCE</scope>
    <source>
        <strain evidence="1">CHS0354</strain>
        <tissue evidence="1">Mantle</tissue>
    </source>
</reference>
<comment type="caution">
    <text evidence="1">The sequence shown here is derived from an EMBL/GenBank/DDBJ whole genome shotgun (WGS) entry which is preliminary data.</text>
</comment>
<reference evidence="1" key="1">
    <citation type="journal article" date="2021" name="Genome Biol. Evol.">
        <title>A High-Quality Reference Genome for a Parasitic Bivalve with Doubly Uniparental Inheritance (Bivalvia: Unionida).</title>
        <authorList>
            <person name="Smith C.H."/>
        </authorList>
    </citation>
    <scope>NUCLEOTIDE SEQUENCE</scope>
    <source>
        <strain evidence="1">CHS0354</strain>
    </source>
</reference>
<dbReference type="EMBL" id="JAEAOA010001977">
    <property type="protein sequence ID" value="KAK3581079.1"/>
    <property type="molecule type" value="Genomic_DNA"/>
</dbReference>
<name>A0AAE0RWW6_9BIVA</name>